<name>A0A4Q4ZAQ0_9ACTN</name>
<proteinExistence type="predicted"/>
<evidence type="ECO:0000256" key="3">
    <source>
        <dbReference type="ARBA" id="ARBA00022692"/>
    </source>
</evidence>
<dbReference type="EMBL" id="SDKM01000024">
    <property type="protein sequence ID" value="RYP84331.1"/>
    <property type="molecule type" value="Genomic_DNA"/>
</dbReference>
<dbReference type="InterPro" id="IPR010432">
    <property type="entry name" value="RDD"/>
</dbReference>
<dbReference type="Pfam" id="PF06271">
    <property type="entry name" value="RDD"/>
    <property type="match status" value="1"/>
</dbReference>
<keyword evidence="4 6" id="KW-1133">Transmembrane helix</keyword>
<sequence>MPPTASWARRVLALVVDWFACTLVVLVVTGPAGWSDDRYSGFYTMGVFVVEATVLTALSGGSFGKLATRLRVIRVDGSNRPPNLLRSLLRAVMVCLVIPPLVFRPDGRGLHDMAAGTATTTLEDLSRLSGRG</sequence>
<evidence type="ECO:0000313" key="8">
    <source>
        <dbReference type="EMBL" id="RYP84331.1"/>
    </source>
</evidence>
<dbReference type="GO" id="GO:0005886">
    <property type="term" value="C:plasma membrane"/>
    <property type="evidence" value="ECO:0007669"/>
    <property type="project" value="UniProtKB-SubCell"/>
</dbReference>
<dbReference type="OrthoDB" id="5187110at2"/>
<protein>
    <submittedName>
        <fullName evidence="8">RDD family protein</fullName>
    </submittedName>
</protein>
<feature type="transmembrane region" description="Helical" evidence="6">
    <location>
        <begin position="12"/>
        <end position="34"/>
    </location>
</feature>
<keyword evidence="9" id="KW-1185">Reference proteome</keyword>
<dbReference type="AlphaFoldDB" id="A0A4Q4ZAQ0"/>
<comment type="subcellular location">
    <subcellularLocation>
        <location evidence="1">Cell membrane</location>
        <topology evidence="1">Multi-pass membrane protein</topology>
    </subcellularLocation>
</comment>
<feature type="transmembrane region" description="Helical" evidence="6">
    <location>
        <begin position="84"/>
        <end position="103"/>
    </location>
</feature>
<evidence type="ECO:0000256" key="5">
    <source>
        <dbReference type="ARBA" id="ARBA00023136"/>
    </source>
</evidence>
<feature type="domain" description="RDD" evidence="7">
    <location>
        <begin position="4"/>
        <end position="116"/>
    </location>
</feature>
<dbReference type="InterPro" id="IPR051791">
    <property type="entry name" value="Pra-immunoreactive"/>
</dbReference>
<gene>
    <name evidence="8" type="ORF">EKO23_15950</name>
</gene>
<evidence type="ECO:0000256" key="4">
    <source>
        <dbReference type="ARBA" id="ARBA00022989"/>
    </source>
</evidence>
<evidence type="ECO:0000256" key="2">
    <source>
        <dbReference type="ARBA" id="ARBA00022475"/>
    </source>
</evidence>
<dbReference type="RefSeq" id="WP_134719056.1">
    <property type="nucleotide sequence ID" value="NZ_SDKM01000024.1"/>
</dbReference>
<comment type="caution">
    <text evidence="8">The sequence shown here is derived from an EMBL/GenBank/DDBJ whole genome shotgun (WGS) entry which is preliminary data.</text>
</comment>
<keyword evidence="3 6" id="KW-0812">Transmembrane</keyword>
<keyword evidence="2" id="KW-1003">Cell membrane</keyword>
<evidence type="ECO:0000313" key="9">
    <source>
        <dbReference type="Proteomes" id="UP000295198"/>
    </source>
</evidence>
<keyword evidence="5 6" id="KW-0472">Membrane</keyword>
<evidence type="ECO:0000256" key="6">
    <source>
        <dbReference type="SAM" id="Phobius"/>
    </source>
</evidence>
<reference evidence="8 9" key="1">
    <citation type="submission" date="2019-01" db="EMBL/GenBank/DDBJ databases">
        <title>Nocardioides guangzhouensis sp. nov., an actinobacterium isolated from soil.</title>
        <authorList>
            <person name="Fu Y."/>
            <person name="Cai Y."/>
            <person name="Lin Z."/>
            <person name="Chen P."/>
        </authorList>
    </citation>
    <scope>NUCLEOTIDE SEQUENCE [LARGE SCALE GENOMIC DNA]</scope>
    <source>
        <strain evidence="8 9">130</strain>
    </source>
</reference>
<feature type="transmembrane region" description="Helical" evidence="6">
    <location>
        <begin position="40"/>
        <end position="63"/>
    </location>
</feature>
<accession>A0A4Q4ZAQ0</accession>
<evidence type="ECO:0000259" key="7">
    <source>
        <dbReference type="Pfam" id="PF06271"/>
    </source>
</evidence>
<dbReference type="PANTHER" id="PTHR36115:SF6">
    <property type="entry name" value="PROLINE-RICH ANTIGEN HOMOLOG"/>
    <property type="match status" value="1"/>
</dbReference>
<organism evidence="8 9">
    <name type="scientific">Nocardioides guangzhouensis</name>
    <dbReference type="NCBI Taxonomy" id="2497878"/>
    <lineage>
        <taxon>Bacteria</taxon>
        <taxon>Bacillati</taxon>
        <taxon>Actinomycetota</taxon>
        <taxon>Actinomycetes</taxon>
        <taxon>Propionibacteriales</taxon>
        <taxon>Nocardioidaceae</taxon>
        <taxon>Nocardioides</taxon>
    </lineage>
</organism>
<evidence type="ECO:0000256" key="1">
    <source>
        <dbReference type="ARBA" id="ARBA00004651"/>
    </source>
</evidence>
<dbReference type="Proteomes" id="UP000295198">
    <property type="component" value="Unassembled WGS sequence"/>
</dbReference>
<dbReference type="PANTHER" id="PTHR36115">
    <property type="entry name" value="PROLINE-RICH ANTIGEN HOMOLOG-RELATED"/>
    <property type="match status" value="1"/>
</dbReference>